<dbReference type="InterPro" id="IPR004443">
    <property type="entry name" value="YjeF_N_dom"/>
</dbReference>
<feature type="binding site" evidence="10">
    <location>
        <position position="160"/>
    </location>
    <ligand>
        <name>(6S)-NADPHX</name>
        <dbReference type="ChEBI" id="CHEBI:64076"/>
    </ligand>
</feature>
<evidence type="ECO:0000256" key="5">
    <source>
        <dbReference type="ARBA" id="ARBA00022741"/>
    </source>
</evidence>
<keyword evidence="4 10" id="KW-0479">Metal-binding</keyword>
<keyword evidence="13" id="KW-1185">Reference proteome</keyword>
<keyword evidence="6 10" id="KW-0521">NADP</keyword>
<keyword evidence="5 10" id="KW-0547">Nucleotide-binding</keyword>
<feature type="binding site" evidence="10">
    <location>
        <begin position="149"/>
        <end position="155"/>
    </location>
    <ligand>
        <name>(6S)-NADPHX</name>
        <dbReference type="ChEBI" id="CHEBI:64076"/>
    </ligand>
</feature>
<evidence type="ECO:0000256" key="10">
    <source>
        <dbReference type="HAMAP-Rule" id="MF_01966"/>
    </source>
</evidence>
<protein>
    <recommendedName>
        <fullName evidence="3 10">NAD(P)H-hydrate epimerase</fullName>
        <ecNumber evidence="3 10">5.1.99.6</ecNumber>
    </recommendedName>
    <alternativeName>
        <fullName evidence="10">NAD(P)HX epimerase</fullName>
    </alternativeName>
</protein>
<feature type="binding site" evidence="10">
    <location>
        <position position="178"/>
    </location>
    <ligand>
        <name>(6S)-NADPHX</name>
        <dbReference type="ChEBI" id="CHEBI:64076"/>
    </ligand>
</feature>
<dbReference type="GO" id="GO:0052856">
    <property type="term" value="F:NAD(P)HX epimerase activity"/>
    <property type="evidence" value="ECO:0007669"/>
    <property type="project" value="UniProtKB-UniRule"/>
</dbReference>
<feature type="binding site" evidence="10">
    <location>
        <position position="145"/>
    </location>
    <ligand>
        <name>K(+)</name>
        <dbReference type="ChEBI" id="CHEBI:29103"/>
    </ligand>
</feature>
<comment type="catalytic activity">
    <reaction evidence="2 10">
        <text>(6R)-NADPHX = (6S)-NADPHX</text>
        <dbReference type="Rhea" id="RHEA:32227"/>
        <dbReference type="ChEBI" id="CHEBI:64076"/>
        <dbReference type="ChEBI" id="CHEBI:64077"/>
        <dbReference type="EC" id="5.1.99.6"/>
    </reaction>
</comment>
<comment type="catalytic activity">
    <reaction evidence="1 10">
        <text>(6R)-NADHX = (6S)-NADHX</text>
        <dbReference type="Rhea" id="RHEA:32215"/>
        <dbReference type="ChEBI" id="CHEBI:64074"/>
        <dbReference type="ChEBI" id="CHEBI:64075"/>
        <dbReference type="EC" id="5.1.99.6"/>
    </reaction>
</comment>
<evidence type="ECO:0000256" key="6">
    <source>
        <dbReference type="ARBA" id="ARBA00022857"/>
    </source>
</evidence>
<feature type="binding site" evidence="10">
    <location>
        <position position="65"/>
    </location>
    <ligand>
        <name>K(+)</name>
        <dbReference type="ChEBI" id="CHEBI:29103"/>
    </ligand>
</feature>
<feature type="domain" description="YjeF N-terminal" evidence="11">
    <location>
        <begin position="15"/>
        <end position="235"/>
    </location>
</feature>
<sequence>MTHPGETRIGTADQVRELDRRATSEFGVPSDLLMESAGRTCADAAQELLGRSRGPVAIFCGPGNNGGDGLVIARTLFNRGVDVRPVLVGPFELRECLSADTAANLARLEALGVHLTSLPVSGADEPAAVGGALEGALEGAALIVDALFGTGLVRPLRPPYSTVVQRLAACGAPILAVDLPSGLQADTGERMGPVAHATVTVTFAVWKRGLIEGAGPSCAGRVRVAEIGIPRCLVEVLPELSACRAR</sequence>
<evidence type="ECO:0000256" key="9">
    <source>
        <dbReference type="ARBA" id="ARBA00023235"/>
    </source>
</evidence>
<dbReference type="RefSeq" id="WP_419191817.1">
    <property type="nucleotide sequence ID" value="NZ_CP036287.1"/>
</dbReference>
<dbReference type="AlphaFoldDB" id="A0A518BQP7"/>
<keyword evidence="7 10" id="KW-0630">Potassium</keyword>
<comment type="function">
    <text evidence="10">Catalyzes the epimerization of the S- and R-forms of NAD(P)HX, a damaged form of NAD(P)H that is a result of enzymatic or heat-dependent hydration. This is a prerequisite for the S-specific NAD(P)H-hydrate dehydratase to allow the repair of both epimers of NAD(P)HX.</text>
</comment>
<dbReference type="GO" id="GO:0046872">
    <property type="term" value="F:metal ion binding"/>
    <property type="evidence" value="ECO:0007669"/>
    <property type="project" value="UniProtKB-KW"/>
</dbReference>
<evidence type="ECO:0000313" key="13">
    <source>
        <dbReference type="Proteomes" id="UP000316921"/>
    </source>
</evidence>
<feature type="binding site" evidence="10">
    <location>
        <position position="181"/>
    </location>
    <ligand>
        <name>K(+)</name>
        <dbReference type="ChEBI" id="CHEBI:29103"/>
    </ligand>
</feature>
<dbReference type="Pfam" id="PF03853">
    <property type="entry name" value="YjeF_N"/>
    <property type="match status" value="1"/>
</dbReference>
<comment type="cofactor">
    <cofactor evidence="10">
        <name>K(+)</name>
        <dbReference type="ChEBI" id="CHEBI:29103"/>
    </cofactor>
    <text evidence="10">Binds 1 potassium ion per subunit.</text>
</comment>
<evidence type="ECO:0000256" key="4">
    <source>
        <dbReference type="ARBA" id="ARBA00022723"/>
    </source>
</evidence>
<evidence type="ECO:0000313" key="12">
    <source>
        <dbReference type="EMBL" id="QDU69301.1"/>
    </source>
</evidence>
<dbReference type="EC" id="5.1.99.6" evidence="3 10"/>
<proteinExistence type="inferred from homology"/>
<evidence type="ECO:0000256" key="8">
    <source>
        <dbReference type="ARBA" id="ARBA00023027"/>
    </source>
</evidence>
<dbReference type="PANTHER" id="PTHR13232">
    <property type="entry name" value="NAD(P)H-HYDRATE EPIMERASE"/>
    <property type="match status" value="1"/>
</dbReference>
<gene>
    <name evidence="12" type="primary">nnr_2</name>
    <name evidence="10" type="synonym">nnrE</name>
    <name evidence="12" type="ORF">Pla133_44200</name>
</gene>
<dbReference type="EMBL" id="CP036287">
    <property type="protein sequence ID" value="QDU69301.1"/>
    <property type="molecule type" value="Genomic_DNA"/>
</dbReference>
<evidence type="ECO:0000256" key="3">
    <source>
        <dbReference type="ARBA" id="ARBA00012228"/>
    </source>
</evidence>
<dbReference type="Proteomes" id="UP000316921">
    <property type="component" value="Chromosome"/>
</dbReference>
<dbReference type="NCBIfam" id="TIGR00197">
    <property type="entry name" value="yjeF_nterm"/>
    <property type="match status" value="1"/>
</dbReference>
<dbReference type="SUPFAM" id="SSF64153">
    <property type="entry name" value="YjeF N-terminal domain-like"/>
    <property type="match status" value="1"/>
</dbReference>
<evidence type="ECO:0000256" key="7">
    <source>
        <dbReference type="ARBA" id="ARBA00022958"/>
    </source>
</evidence>
<dbReference type="InterPro" id="IPR036652">
    <property type="entry name" value="YjeF_N_dom_sf"/>
</dbReference>
<evidence type="ECO:0000256" key="2">
    <source>
        <dbReference type="ARBA" id="ARBA00000909"/>
    </source>
</evidence>
<accession>A0A518BQP7</accession>
<dbReference type="HAMAP" id="MF_01966">
    <property type="entry name" value="NADHX_epimerase"/>
    <property type="match status" value="1"/>
</dbReference>
<name>A0A518BQP7_9BACT</name>
<keyword evidence="9 10" id="KW-0413">Isomerase</keyword>
<evidence type="ECO:0000256" key="1">
    <source>
        <dbReference type="ARBA" id="ARBA00000013"/>
    </source>
</evidence>
<dbReference type="InterPro" id="IPR032976">
    <property type="entry name" value="YJEFN_prot_NAXE-like"/>
</dbReference>
<dbReference type="PROSITE" id="PS51385">
    <property type="entry name" value="YJEF_N"/>
    <property type="match status" value="1"/>
</dbReference>
<feature type="binding site" evidence="10">
    <location>
        <begin position="64"/>
        <end position="68"/>
    </location>
    <ligand>
        <name>(6S)-NADPHX</name>
        <dbReference type="ChEBI" id="CHEBI:64076"/>
    </ligand>
</feature>
<dbReference type="GO" id="GO:0000166">
    <property type="term" value="F:nucleotide binding"/>
    <property type="evidence" value="ECO:0007669"/>
    <property type="project" value="UniProtKB-KW"/>
</dbReference>
<evidence type="ECO:0000259" key="11">
    <source>
        <dbReference type="PROSITE" id="PS51385"/>
    </source>
</evidence>
<dbReference type="Gene3D" id="3.40.50.10260">
    <property type="entry name" value="YjeF N-terminal domain"/>
    <property type="match status" value="1"/>
</dbReference>
<comment type="similarity">
    <text evidence="10">Belongs to the NnrE/AIBP family.</text>
</comment>
<organism evidence="12 13">
    <name type="scientific">Engelhardtia mirabilis</name>
    <dbReference type="NCBI Taxonomy" id="2528011"/>
    <lineage>
        <taxon>Bacteria</taxon>
        <taxon>Pseudomonadati</taxon>
        <taxon>Planctomycetota</taxon>
        <taxon>Planctomycetia</taxon>
        <taxon>Planctomycetia incertae sedis</taxon>
        <taxon>Engelhardtia</taxon>
    </lineage>
</organism>
<dbReference type="KEGG" id="pbap:Pla133_44200"/>
<keyword evidence="8 10" id="KW-0520">NAD</keyword>
<reference evidence="12 13" key="1">
    <citation type="submission" date="2019-02" db="EMBL/GenBank/DDBJ databases">
        <title>Deep-cultivation of Planctomycetes and their phenomic and genomic characterization uncovers novel biology.</title>
        <authorList>
            <person name="Wiegand S."/>
            <person name="Jogler M."/>
            <person name="Boedeker C."/>
            <person name="Pinto D."/>
            <person name="Vollmers J."/>
            <person name="Rivas-Marin E."/>
            <person name="Kohn T."/>
            <person name="Peeters S.H."/>
            <person name="Heuer A."/>
            <person name="Rast P."/>
            <person name="Oberbeckmann S."/>
            <person name="Bunk B."/>
            <person name="Jeske O."/>
            <person name="Meyerdierks A."/>
            <person name="Storesund J.E."/>
            <person name="Kallscheuer N."/>
            <person name="Luecker S."/>
            <person name="Lage O.M."/>
            <person name="Pohl T."/>
            <person name="Merkel B.J."/>
            <person name="Hornburger P."/>
            <person name="Mueller R.-W."/>
            <person name="Bruemmer F."/>
            <person name="Labrenz M."/>
            <person name="Spormann A.M."/>
            <person name="Op den Camp H."/>
            <person name="Overmann J."/>
            <person name="Amann R."/>
            <person name="Jetten M.S.M."/>
            <person name="Mascher T."/>
            <person name="Medema M.H."/>
            <person name="Devos D.P."/>
            <person name="Kaster A.-K."/>
            <person name="Ovreas L."/>
            <person name="Rohde M."/>
            <person name="Galperin M.Y."/>
            <person name="Jogler C."/>
        </authorList>
    </citation>
    <scope>NUCLEOTIDE SEQUENCE [LARGE SCALE GENOMIC DNA]</scope>
    <source>
        <strain evidence="12 13">Pla133</strain>
    </source>
</reference>
<dbReference type="PANTHER" id="PTHR13232:SF10">
    <property type="entry name" value="NAD(P)H-HYDRATE EPIMERASE"/>
    <property type="match status" value="1"/>
</dbReference>